<keyword evidence="1" id="KW-0614">Plasmid</keyword>
<accession>A0A809EBH4</accession>
<dbReference type="EMBL" id="CP026093">
    <property type="protein sequence ID" value="AYB58365.1"/>
    <property type="molecule type" value="Genomic_DNA"/>
</dbReference>
<sequence length="75" mass="8661">MRHLRFFFHPAFKSLKAILQKPESVIAKAMKQSHKSAISVHRCNHLPQIQCWSGFTIRSHVHNVAHALNRHATNL</sequence>
<gene>
    <name evidence="1" type="ORF">C2L97_20575</name>
</gene>
<reference evidence="1" key="1">
    <citation type="submission" date="2018-01" db="EMBL/GenBank/DDBJ databases">
        <title>Complete Genome Sequence of three strains from Ralstonia solanacearum ecotype Moko sequevar IIA-53 from Brazil.</title>
        <authorList>
            <person name="Silva J.R."/>
            <person name="Albuquerque G.M.R."/>
            <person name="Pais A.K.L."/>
            <person name="Silva A.M.F."/>
            <person name="Boiteux M.E.N.F."/>
            <person name="Souza E.B."/>
            <person name="Mariano R.L.R."/>
        </authorList>
    </citation>
    <scope>NUCLEOTIDE SEQUENCE [LARGE SCALE GENOMIC DNA]</scope>
    <source>
        <strain evidence="1">SFC</strain>
        <plasmid evidence="1">unnamed</plasmid>
    </source>
</reference>
<protein>
    <submittedName>
        <fullName evidence="1">Uncharacterized protein</fullName>
    </submittedName>
</protein>
<proteinExistence type="predicted"/>
<evidence type="ECO:0000313" key="1">
    <source>
        <dbReference type="EMBL" id="AYB58365.1"/>
    </source>
</evidence>
<organism evidence="1">
    <name type="scientific">Ralstonia solanacearum</name>
    <name type="common">Pseudomonas solanacearum</name>
    <dbReference type="NCBI Taxonomy" id="305"/>
    <lineage>
        <taxon>Bacteria</taxon>
        <taxon>Pseudomonadati</taxon>
        <taxon>Pseudomonadota</taxon>
        <taxon>Betaproteobacteria</taxon>
        <taxon>Burkholderiales</taxon>
        <taxon>Burkholderiaceae</taxon>
        <taxon>Ralstonia</taxon>
        <taxon>Ralstonia solanacearum species complex</taxon>
    </lineage>
</organism>
<dbReference type="AlphaFoldDB" id="A0A809EBH4"/>
<name>A0A809EBH4_RALSL</name>
<geneLocation type="plasmid" evidence="1">
    <name>unnamed</name>
</geneLocation>